<keyword evidence="8" id="KW-0238">DNA-binding</keyword>
<name>A0A9D1DM74_9FIRM</name>
<keyword evidence="9" id="KW-0234">DNA repair</keyword>
<keyword evidence="2" id="KW-0547">Nucleotide-binding</keyword>
<keyword evidence="6" id="KW-0269">Exonuclease</keyword>
<dbReference type="GO" id="GO:0004386">
    <property type="term" value="F:helicase activity"/>
    <property type="evidence" value="ECO:0007669"/>
    <property type="project" value="UniProtKB-KW"/>
</dbReference>
<dbReference type="GO" id="GO:0004527">
    <property type="term" value="F:exonuclease activity"/>
    <property type="evidence" value="ECO:0007669"/>
    <property type="project" value="UniProtKB-KW"/>
</dbReference>
<keyword evidence="3" id="KW-0227">DNA damage</keyword>
<dbReference type="GO" id="GO:0003677">
    <property type="term" value="F:DNA binding"/>
    <property type="evidence" value="ECO:0007669"/>
    <property type="project" value="UniProtKB-KW"/>
</dbReference>
<organism evidence="11 12">
    <name type="scientific">Candidatus Scatomorpha intestinigallinarum</name>
    <dbReference type="NCBI Taxonomy" id="2840923"/>
    <lineage>
        <taxon>Bacteria</taxon>
        <taxon>Bacillati</taxon>
        <taxon>Bacillota</taxon>
        <taxon>Clostridia</taxon>
        <taxon>Eubacteriales</taxon>
        <taxon>Candidatus Scatomorpha</taxon>
    </lineage>
</organism>
<sequence>MLRLITGRAGAGKTALIMEEIRRAALSGEGGRVLLVPEQYSHEAERELARVAGPRLPLYAEVLSFTGLARKVEAELGAAGRKALEPGGRLLCMALALDGVYSRLRVYAGARRSPELQLELLRAVDELSAAGLDEAAVAEAARMAGGALGQKLEDLSLVMGAFLAAVGPEHTDASERLSRLLSRLPESAFGRSGHIYVDGFTDFTGVESRILFELLSRGADMTVCLTLDSLEEGSEVFELSRRTARRLLREARERGVPARTEALEAHADSPADILAEYMLSYTEARFDAAGRVELYTAESAAAECELAASRAIELARAGCRWRDIAVAVRSFEDYRAQLEAAFAYYGVPLFTARQTDITQKPLPALISAAYECVCGGWEQQDVFAYLRTGLAGLDADECDELENYCFTWNIRGAQWLSERDWRMHPDGWQGKFDEAARERLARINDLRRRAAGPLLALEHACREAGSAREQALALAQLFEDLDLAERLAARADELEASGRLQAADEHARLWDAAVSALEQCSAVLGDVELDAAGFSRLYLLALSQYDVGVIPVSLDMVTAGDMDRMRRRHIKHLIILGASDERLPGPTREGGVFSPEERRTLAELGLPLDAGDAELWREFSLIYNCVCLPSETLTIVSPSHGADGAPARPSFVMSRAERLFGLSVGRADSRAFRACAPGPALELAAAALCGAGDALSRAAAEYFGRTAPERLERLRRLGPEQQRRLSESSARALYGKELRLSPSRVEKLASCRFSYFLSYGLRARPRRPAQFRAPETGSFIHYVLQHVAEDTAPEGGLPAAAPERLDALTDEYARRYLEEELGGLEGRSARFAYLYSRLSESVRRIVRDMAQELQNSDFRPLSFELDFSRPGLSPTAELPGGGSVRLGGIADRVDGWLHGGRLYLRVVDYKTGRKSFSLSDVMYGLGMQMLLYLFALDRAGEQLYGVETAPAGVLYIPAREVLLSEEHDLTDEELEKKRLEKLRRSGLVLDEPEVLRAMERGDGAQRLPVRWRDGVPSGDCLASAERLGLLGRRVEETLRALAGQLRAGSITADPCYKSAQENACLWCEYAEACRFSEGEGGDRRRYLPKLSATRVWDMLEGGGENG</sequence>
<dbReference type="InterPro" id="IPR038726">
    <property type="entry name" value="PDDEXK_AddAB-type"/>
</dbReference>
<reference evidence="11" key="1">
    <citation type="submission" date="2020-10" db="EMBL/GenBank/DDBJ databases">
        <authorList>
            <person name="Gilroy R."/>
        </authorList>
    </citation>
    <scope>NUCLEOTIDE SEQUENCE</scope>
    <source>
        <strain evidence="11">ChiGjej3B3-7149</strain>
    </source>
</reference>
<dbReference type="GO" id="GO:0005524">
    <property type="term" value="F:ATP binding"/>
    <property type="evidence" value="ECO:0007669"/>
    <property type="project" value="UniProtKB-KW"/>
</dbReference>
<evidence type="ECO:0000256" key="8">
    <source>
        <dbReference type="ARBA" id="ARBA00023125"/>
    </source>
</evidence>
<evidence type="ECO:0000256" key="6">
    <source>
        <dbReference type="ARBA" id="ARBA00022839"/>
    </source>
</evidence>
<protein>
    <submittedName>
        <fullName evidence="11">PD-(D/E)XK nuclease family protein</fullName>
    </submittedName>
</protein>
<keyword evidence="5" id="KW-0347">Helicase</keyword>
<dbReference type="PROSITE" id="PS51217">
    <property type="entry name" value="UVRD_HELICASE_CTER"/>
    <property type="match status" value="1"/>
</dbReference>
<dbReference type="InterPro" id="IPR027417">
    <property type="entry name" value="P-loop_NTPase"/>
</dbReference>
<dbReference type="InterPro" id="IPR014017">
    <property type="entry name" value="DNA_helicase_UvrD-like_C"/>
</dbReference>
<dbReference type="Proteomes" id="UP000824238">
    <property type="component" value="Unassembled WGS sequence"/>
</dbReference>
<evidence type="ECO:0000256" key="7">
    <source>
        <dbReference type="ARBA" id="ARBA00022840"/>
    </source>
</evidence>
<evidence type="ECO:0000256" key="2">
    <source>
        <dbReference type="ARBA" id="ARBA00022741"/>
    </source>
</evidence>
<keyword evidence="4" id="KW-0378">Hydrolase</keyword>
<dbReference type="EMBL" id="DVHH01000177">
    <property type="protein sequence ID" value="HIR55406.1"/>
    <property type="molecule type" value="Genomic_DNA"/>
</dbReference>
<dbReference type="Gene3D" id="3.40.50.300">
    <property type="entry name" value="P-loop containing nucleotide triphosphate hydrolases"/>
    <property type="match status" value="4"/>
</dbReference>
<dbReference type="InterPro" id="IPR011335">
    <property type="entry name" value="Restrct_endonuc-II-like"/>
</dbReference>
<dbReference type="AlphaFoldDB" id="A0A9D1DM74"/>
<dbReference type="PANTHER" id="PTHR30591">
    <property type="entry name" value="RECBCD ENZYME SUBUNIT RECC"/>
    <property type="match status" value="1"/>
</dbReference>
<proteinExistence type="predicted"/>
<dbReference type="SUPFAM" id="SSF52540">
    <property type="entry name" value="P-loop containing nucleoside triphosphate hydrolases"/>
    <property type="match status" value="1"/>
</dbReference>
<evidence type="ECO:0000313" key="12">
    <source>
        <dbReference type="Proteomes" id="UP000824238"/>
    </source>
</evidence>
<evidence type="ECO:0000256" key="1">
    <source>
        <dbReference type="ARBA" id="ARBA00022722"/>
    </source>
</evidence>
<dbReference type="Pfam" id="PF12705">
    <property type="entry name" value="PDDEXK_1"/>
    <property type="match status" value="1"/>
</dbReference>
<keyword evidence="7" id="KW-0067">ATP-binding</keyword>
<feature type="domain" description="UvrD-like helicase C-terminal" evidence="10">
    <location>
        <begin position="261"/>
        <end position="545"/>
    </location>
</feature>
<reference evidence="11" key="2">
    <citation type="journal article" date="2021" name="PeerJ">
        <title>Extensive microbial diversity within the chicken gut microbiome revealed by metagenomics and culture.</title>
        <authorList>
            <person name="Gilroy R."/>
            <person name="Ravi A."/>
            <person name="Getino M."/>
            <person name="Pursley I."/>
            <person name="Horton D.L."/>
            <person name="Alikhan N.F."/>
            <person name="Baker D."/>
            <person name="Gharbi K."/>
            <person name="Hall N."/>
            <person name="Watson M."/>
            <person name="Adriaenssens E.M."/>
            <person name="Foster-Nyarko E."/>
            <person name="Jarju S."/>
            <person name="Secka A."/>
            <person name="Antonio M."/>
            <person name="Oren A."/>
            <person name="Chaudhuri R.R."/>
            <person name="La Ragione R."/>
            <person name="Hildebrand F."/>
            <person name="Pallen M.J."/>
        </authorList>
    </citation>
    <scope>NUCLEOTIDE SEQUENCE</scope>
    <source>
        <strain evidence="11">ChiGjej3B3-7149</strain>
    </source>
</reference>
<evidence type="ECO:0000259" key="10">
    <source>
        <dbReference type="PROSITE" id="PS51217"/>
    </source>
</evidence>
<accession>A0A9D1DM74</accession>
<keyword evidence="1" id="KW-0540">Nuclease</keyword>
<evidence type="ECO:0000256" key="3">
    <source>
        <dbReference type="ARBA" id="ARBA00022763"/>
    </source>
</evidence>
<dbReference type="InterPro" id="IPR011604">
    <property type="entry name" value="PDDEXK-like_dom_sf"/>
</dbReference>
<gene>
    <name evidence="11" type="ORF">IAD36_07435</name>
</gene>
<dbReference type="Pfam" id="PF21445">
    <property type="entry name" value="ADDB_N"/>
    <property type="match status" value="1"/>
</dbReference>
<dbReference type="SUPFAM" id="SSF52980">
    <property type="entry name" value="Restriction endonuclease-like"/>
    <property type="match status" value="1"/>
</dbReference>
<evidence type="ECO:0000256" key="9">
    <source>
        <dbReference type="ARBA" id="ARBA00023204"/>
    </source>
</evidence>
<dbReference type="PANTHER" id="PTHR30591:SF1">
    <property type="entry name" value="RECBCD ENZYME SUBUNIT RECC"/>
    <property type="match status" value="1"/>
</dbReference>
<dbReference type="InterPro" id="IPR049035">
    <property type="entry name" value="ADDB_N"/>
</dbReference>
<comment type="caution">
    <text evidence="11">The sequence shown here is derived from an EMBL/GenBank/DDBJ whole genome shotgun (WGS) entry which is preliminary data.</text>
</comment>
<dbReference type="GO" id="GO:0006310">
    <property type="term" value="P:DNA recombination"/>
    <property type="evidence" value="ECO:0007669"/>
    <property type="project" value="TreeGrafter"/>
</dbReference>
<evidence type="ECO:0000256" key="5">
    <source>
        <dbReference type="ARBA" id="ARBA00022806"/>
    </source>
</evidence>
<evidence type="ECO:0000256" key="4">
    <source>
        <dbReference type="ARBA" id="ARBA00022801"/>
    </source>
</evidence>
<evidence type="ECO:0000313" key="11">
    <source>
        <dbReference type="EMBL" id="HIR55406.1"/>
    </source>
</evidence>
<dbReference type="Gene3D" id="3.90.320.10">
    <property type="match status" value="1"/>
</dbReference>
<dbReference type="GO" id="GO:0006281">
    <property type="term" value="P:DNA repair"/>
    <property type="evidence" value="ECO:0007669"/>
    <property type="project" value="UniProtKB-KW"/>
</dbReference>